<evidence type="ECO:0000313" key="1">
    <source>
        <dbReference type="EMBL" id="CBL39493.1"/>
    </source>
</evidence>
<sequence>MIPRRAQGANKDMIMRLLHGHGGECSLS</sequence>
<proteinExistence type="predicted"/>
<name>D4MVS7_ANAHA</name>
<dbReference type="KEGG" id="bprl:CL2_26720"/>
<dbReference type="EMBL" id="FP929061">
    <property type="protein sequence ID" value="CBL39493.1"/>
    <property type="molecule type" value="Genomic_DNA"/>
</dbReference>
<protein>
    <submittedName>
        <fullName evidence="1">Uncharacterized protein</fullName>
    </submittedName>
</protein>
<evidence type="ECO:0000313" key="2">
    <source>
        <dbReference type="Proteomes" id="UP000008960"/>
    </source>
</evidence>
<reference evidence="1 2" key="1">
    <citation type="submission" date="2010-03" db="EMBL/GenBank/DDBJ databases">
        <title>The genome sequence of Clostridiales sp. SSC/2.</title>
        <authorList>
            <consortium name="metaHIT consortium -- http://www.metahit.eu/"/>
            <person name="Pajon A."/>
            <person name="Turner K."/>
            <person name="Parkhill J."/>
            <person name="Duncan S."/>
            <person name="Flint H."/>
        </authorList>
    </citation>
    <scope>NUCLEOTIDE SEQUENCE [LARGE SCALE GENOMIC DNA]</scope>
    <source>
        <strain evidence="1 2">SSC/2</strain>
    </source>
</reference>
<dbReference type="AlphaFoldDB" id="D4MVS7"/>
<gene>
    <name evidence="1" type="ORF">CL2_26720</name>
</gene>
<organism evidence="1 2">
    <name type="scientific">Anaerostipes hadrus</name>
    <dbReference type="NCBI Taxonomy" id="649756"/>
    <lineage>
        <taxon>Bacteria</taxon>
        <taxon>Bacillati</taxon>
        <taxon>Bacillota</taxon>
        <taxon>Clostridia</taxon>
        <taxon>Lachnospirales</taxon>
        <taxon>Lachnospiraceae</taxon>
        <taxon>Anaerostipes</taxon>
    </lineage>
</organism>
<accession>D4MVS7</accession>
<dbReference type="Proteomes" id="UP000008960">
    <property type="component" value="Chromosome"/>
</dbReference>
<reference evidence="1 2" key="2">
    <citation type="submission" date="2010-03" db="EMBL/GenBank/DDBJ databases">
        <authorList>
            <person name="Pajon A."/>
        </authorList>
    </citation>
    <scope>NUCLEOTIDE SEQUENCE [LARGE SCALE GENOMIC DNA]</scope>
    <source>
        <strain evidence="1 2">SSC/2</strain>
    </source>
</reference>